<dbReference type="EMBL" id="JAADYS010001000">
    <property type="protein sequence ID" value="KAF4465672.1"/>
    <property type="molecule type" value="Genomic_DNA"/>
</dbReference>
<evidence type="ECO:0000256" key="4">
    <source>
        <dbReference type="SAM" id="MobiDB-lite"/>
    </source>
</evidence>
<keyword evidence="1" id="KW-0479">Metal-binding</keyword>
<evidence type="ECO:0000256" key="3">
    <source>
        <dbReference type="ARBA" id="ARBA00022833"/>
    </source>
</evidence>
<feature type="region of interest" description="Disordered" evidence="4">
    <location>
        <begin position="1"/>
        <end position="32"/>
    </location>
</feature>
<dbReference type="SUPFAM" id="SSF57850">
    <property type="entry name" value="RING/U-box"/>
    <property type="match status" value="1"/>
</dbReference>
<dbReference type="GO" id="GO:0008270">
    <property type="term" value="F:zinc ion binding"/>
    <property type="evidence" value="ECO:0007669"/>
    <property type="project" value="UniProtKB-KW"/>
</dbReference>
<organism evidence="6 7">
    <name type="scientific">Fusarium albosuccineum</name>
    <dbReference type="NCBI Taxonomy" id="1237068"/>
    <lineage>
        <taxon>Eukaryota</taxon>
        <taxon>Fungi</taxon>
        <taxon>Dikarya</taxon>
        <taxon>Ascomycota</taxon>
        <taxon>Pezizomycotina</taxon>
        <taxon>Sordariomycetes</taxon>
        <taxon>Hypocreomycetidae</taxon>
        <taxon>Hypocreales</taxon>
        <taxon>Nectriaceae</taxon>
        <taxon>Fusarium</taxon>
        <taxon>Fusarium decemcellulare species complex</taxon>
    </lineage>
</organism>
<keyword evidence="7" id="KW-1185">Reference proteome</keyword>
<dbReference type="Gene3D" id="3.30.60.90">
    <property type="match status" value="1"/>
</dbReference>
<evidence type="ECO:0000313" key="7">
    <source>
        <dbReference type="Proteomes" id="UP000554235"/>
    </source>
</evidence>
<feature type="domain" description="Heterokaryon incompatibility" evidence="5">
    <location>
        <begin position="346"/>
        <end position="497"/>
    </location>
</feature>
<dbReference type="Pfam" id="PF06985">
    <property type="entry name" value="HET"/>
    <property type="match status" value="1"/>
</dbReference>
<accession>A0A8H4LCT2</accession>
<evidence type="ECO:0000256" key="2">
    <source>
        <dbReference type="ARBA" id="ARBA00022771"/>
    </source>
</evidence>
<dbReference type="PANTHER" id="PTHR33112">
    <property type="entry name" value="DOMAIN PROTEIN, PUTATIVE-RELATED"/>
    <property type="match status" value="1"/>
</dbReference>
<dbReference type="Proteomes" id="UP000554235">
    <property type="component" value="Unassembled WGS sequence"/>
</dbReference>
<evidence type="ECO:0000256" key="1">
    <source>
        <dbReference type="ARBA" id="ARBA00022723"/>
    </source>
</evidence>
<dbReference type="InterPro" id="IPR043145">
    <property type="entry name" value="Znf_ZZ_sf"/>
</dbReference>
<name>A0A8H4LCT2_9HYPO</name>
<dbReference type="PANTHER" id="PTHR33112:SF16">
    <property type="entry name" value="HETEROKARYON INCOMPATIBILITY DOMAIN-CONTAINING PROTEIN"/>
    <property type="match status" value="1"/>
</dbReference>
<protein>
    <submittedName>
        <fullName evidence="6">HET-domain-containing</fullName>
    </submittedName>
</protein>
<keyword evidence="2" id="KW-0863">Zinc-finger</keyword>
<sequence length="781" mass="87795">MDSSPDAENQQCPVDPTTRESDSAELQPETTSSRGAFCDGCDKDIYVKRHKCQDCPGFDYCSDGVVQASTTHPLHSFTSLDFHAPPEDLDNKQDNSNVLDKDFTNNSKVKACQCCSFITGVLPKMHLIPVPEGATGYKAVVPWSLRLSRLISASQLGCSFCTLVLDRIFGSDNITWFGYQPTKTWRAHPTKPDVQRDNLLQRVMRFLTVLKSDWFKVDVYPSYDPSPPNLTRLEIGLSPGTAEYQDPEELKKVFSRHGEIKFKVDVFASANDPASDHLRMRPPNPSPGTEASFLKVKQWMDHCDTNHEACQSSSRPTALPTRVLDVTLKGGLVRLHPATPGQLGRYTALSYCWGCPQICETTKANVSARLGGFSASELSSSLQDAIRITRALGIPYLWVDAICIIQDDKNPTLTICASRSQQAEKGFLQDWSDPDTGLWPTLIPLTYNLPSDQAKTADEAFDLPHKATGTVWIQDEDSYLTRKFNDHLSRRAWCLQERVLSPRVVEYSRWPCWRCNRESKVDLFTLNQLHGAWYKLLNEYTKRNISVSSDRLPAIGGIASRISQITGVKYVAGLWENNLLHDLMWKCSPGEWKHRPETWRAPSWSWASIEGPVSLTCIPDDSMPLASVIDCCATPIFNTKLPFGEVVDGKLTVRGPFSELKREDVLDLWRKQELAPAPPADNDVAKWQAAIWGFMTNDFTGQGKVEDDLDSLTERMFGLVTFSRESSEVGEDMSKSPSWSGLLLRQVPDGKYERIGMFLQEGYDWLDQVKKPWPTETIEVV</sequence>
<dbReference type="InterPro" id="IPR010730">
    <property type="entry name" value="HET"/>
</dbReference>
<evidence type="ECO:0000259" key="5">
    <source>
        <dbReference type="Pfam" id="PF06985"/>
    </source>
</evidence>
<reference evidence="6 7" key="1">
    <citation type="submission" date="2020-01" db="EMBL/GenBank/DDBJ databases">
        <title>Identification and distribution of gene clusters putatively required for synthesis of sphingolipid metabolism inhibitors in phylogenetically diverse species of the filamentous fungus Fusarium.</title>
        <authorList>
            <person name="Kim H.-S."/>
            <person name="Busman M."/>
            <person name="Brown D.W."/>
            <person name="Divon H."/>
            <person name="Uhlig S."/>
            <person name="Proctor R.H."/>
        </authorList>
    </citation>
    <scope>NUCLEOTIDE SEQUENCE [LARGE SCALE GENOMIC DNA]</scope>
    <source>
        <strain evidence="6 7">NRRL 20459</strain>
    </source>
</reference>
<evidence type="ECO:0000313" key="6">
    <source>
        <dbReference type="EMBL" id="KAF4465672.1"/>
    </source>
</evidence>
<dbReference type="AlphaFoldDB" id="A0A8H4LCT2"/>
<gene>
    <name evidence="6" type="ORF">FALBO_7485</name>
</gene>
<keyword evidence="3" id="KW-0862">Zinc</keyword>
<proteinExistence type="predicted"/>
<comment type="caution">
    <text evidence="6">The sequence shown here is derived from an EMBL/GenBank/DDBJ whole genome shotgun (WGS) entry which is preliminary data.</text>
</comment>
<dbReference type="OrthoDB" id="5362512at2759"/>
<feature type="compositionally biased region" description="Polar residues" evidence="4">
    <location>
        <begin position="1"/>
        <end position="12"/>
    </location>
</feature>